<dbReference type="InterPro" id="IPR014262">
    <property type="entry name" value="HAF_rpt"/>
</dbReference>
<dbReference type="NCBIfam" id="TIGR02913">
    <property type="entry name" value="HAF_rpt"/>
    <property type="match status" value="3"/>
</dbReference>
<feature type="region of interest" description="Disordered" evidence="1">
    <location>
        <begin position="1"/>
        <end position="27"/>
    </location>
</feature>
<evidence type="ECO:0000313" key="3">
    <source>
        <dbReference type="Proteomes" id="UP000324233"/>
    </source>
</evidence>
<gene>
    <name evidence="2" type="ORF">OJF2_42170</name>
</gene>
<dbReference type="EMBL" id="CP042997">
    <property type="protein sequence ID" value="QEH35662.1"/>
    <property type="molecule type" value="Genomic_DNA"/>
</dbReference>
<accession>A0A5B9W4Y7</accession>
<evidence type="ECO:0000256" key="1">
    <source>
        <dbReference type="SAM" id="MobiDB-lite"/>
    </source>
</evidence>
<dbReference type="InterPro" id="IPR022562">
    <property type="entry name" value="DUF3466"/>
</dbReference>
<organism evidence="2 3">
    <name type="scientific">Aquisphaera giovannonii</name>
    <dbReference type="NCBI Taxonomy" id="406548"/>
    <lineage>
        <taxon>Bacteria</taxon>
        <taxon>Pseudomonadati</taxon>
        <taxon>Planctomycetota</taxon>
        <taxon>Planctomycetia</taxon>
        <taxon>Isosphaerales</taxon>
        <taxon>Isosphaeraceae</taxon>
        <taxon>Aquisphaera</taxon>
    </lineage>
</organism>
<reference evidence="2 3" key="1">
    <citation type="submission" date="2019-08" db="EMBL/GenBank/DDBJ databases">
        <title>Deep-cultivation of Planctomycetes and their phenomic and genomic characterization uncovers novel biology.</title>
        <authorList>
            <person name="Wiegand S."/>
            <person name="Jogler M."/>
            <person name="Boedeker C."/>
            <person name="Pinto D."/>
            <person name="Vollmers J."/>
            <person name="Rivas-Marin E."/>
            <person name="Kohn T."/>
            <person name="Peeters S.H."/>
            <person name="Heuer A."/>
            <person name="Rast P."/>
            <person name="Oberbeckmann S."/>
            <person name="Bunk B."/>
            <person name="Jeske O."/>
            <person name="Meyerdierks A."/>
            <person name="Storesund J.E."/>
            <person name="Kallscheuer N."/>
            <person name="Luecker S."/>
            <person name="Lage O.M."/>
            <person name="Pohl T."/>
            <person name="Merkel B.J."/>
            <person name="Hornburger P."/>
            <person name="Mueller R.-W."/>
            <person name="Bruemmer F."/>
            <person name="Labrenz M."/>
            <person name="Spormann A.M."/>
            <person name="Op den Camp H."/>
            <person name="Overmann J."/>
            <person name="Amann R."/>
            <person name="Jetten M.S.M."/>
            <person name="Mascher T."/>
            <person name="Medema M.H."/>
            <person name="Devos D.P."/>
            <person name="Kaster A.-K."/>
            <person name="Ovreas L."/>
            <person name="Rohde M."/>
            <person name="Galperin M.Y."/>
            <person name="Jogler C."/>
        </authorList>
    </citation>
    <scope>NUCLEOTIDE SEQUENCE [LARGE SCALE GENOMIC DNA]</scope>
    <source>
        <strain evidence="2 3">OJF2</strain>
    </source>
</reference>
<protein>
    <recommendedName>
        <fullName evidence="4">HAF repeat-containing protein</fullName>
    </recommendedName>
</protein>
<evidence type="ECO:0000313" key="2">
    <source>
        <dbReference type="EMBL" id="QEH35662.1"/>
    </source>
</evidence>
<proteinExistence type="predicted"/>
<dbReference type="OrthoDB" id="289450at2"/>
<feature type="compositionally biased region" description="Polar residues" evidence="1">
    <location>
        <begin position="1"/>
        <end position="11"/>
    </location>
</feature>
<dbReference type="KEGG" id="agv:OJF2_42170"/>
<dbReference type="AlphaFoldDB" id="A0A5B9W4Y7"/>
<dbReference type="Proteomes" id="UP000324233">
    <property type="component" value="Chromosome"/>
</dbReference>
<feature type="compositionally biased region" description="Basic residues" evidence="1">
    <location>
        <begin position="13"/>
        <end position="24"/>
    </location>
</feature>
<dbReference type="Pfam" id="PF11949">
    <property type="entry name" value="DUF3466"/>
    <property type="match status" value="1"/>
</dbReference>
<keyword evidence="3" id="KW-1185">Reference proteome</keyword>
<name>A0A5B9W4Y7_9BACT</name>
<sequence>MQSLTRSGQSLANRHHPRRSRSARPRLEEFERRELLSTIVDLGTLGGQGVTVTDINDVRQVVGSEFVVGEGTRAFLLGSIAGPQDLGILAGYTSSYATGINASGRVIGYSERAVGGGPQPRAFFVEKGRMTDLGILPGGTSSKATGINSAGQVVGWADGAGGGLTAFLYSNGNMSNLGGLPGSSGGEANAINDSGQIVGFSWVGGIGSLSKRAFLYSGGKFTDLGTG</sequence>
<evidence type="ECO:0008006" key="4">
    <source>
        <dbReference type="Google" id="ProtNLM"/>
    </source>
</evidence>